<reference evidence="3" key="1">
    <citation type="submission" date="2020-05" db="EMBL/GenBank/DDBJ databases">
        <authorList>
            <person name="Chiriac C."/>
            <person name="Salcher M."/>
            <person name="Ghai R."/>
            <person name="Kavagutti S V."/>
        </authorList>
    </citation>
    <scope>NUCLEOTIDE SEQUENCE</scope>
</reference>
<dbReference type="SUPFAM" id="SSF53300">
    <property type="entry name" value="vWA-like"/>
    <property type="match status" value="1"/>
</dbReference>
<proteinExistence type="predicted"/>
<protein>
    <submittedName>
        <fullName evidence="3">Unannotated protein</fullName>
    </submittedName>
</protein>
<dbReference type="InterPro" id="IPR036465">
    <property type="entry name" value="vWFA_dom_sf"/>
</dbReference>
<dbReference type="PANTHER" id="PTHR39338:SF6">
    <property type="entry name" value="BLL5662 PROTEIN"/>
    <property type="match status" value="1"/>
</dbReference>
<organism evidence="3">
    <name type="scientific">freshwater metagenome</name>
    <dbReference type="NCBI Taxonomy" id="449393"/>
    <lineage>
        <taxon>unclassified sequences</taxon>
        <taxon>metagenomes</taxon>
        <taxon>ecological metagenomes</taxon>
    </lineage>
</organism>
<dbReference type="EMBL" id="CAFBOF010000020">
    <property type="protein sequence ID" value="CAB4979034.1"/>
    <property type="molecule type" value="Genomic_DNA"/>
</dbReference>
<dbReference type="PANTHER" id="PTHR39338">
    <property type="entry name" value="BLL5662 PROTEIN-RELATED"/>
    <property type="match status" value="1"/>
</dbReference>
<dbReference type="CDD" id="cd00198">
    <property type="entry name" value="vWFA"/>
    <property type="match status" value="1"/>
</dbReference>
<sequence length="375" mass="41146">MSVAETLSPLSENVLVRFADSLRQAGIPIGTASVIDFCRGVKVAGIANCYWVGRATLVNRPEQTQTYDQIFSSFWQEVLTESELGLPQETSQALTEIILGFDSENTLGAESEFVTDIPVLAVRWSAIETLRSRDFRDLEPAEMDLIADYIQDFGQIKAQRKTLRSKVAKTGRLDMRSTIRSALRNSGEVREWKYRALRKKPRRVVILCDVSGSMLPYTDPLLRVLYAGVAGVGQVEAFTLGTRLTRLTKTLIGSDPSAALRRATQKVEDISGGTRLGDCLRTFNQKWGRQGMARGAVVVVISDGWDRGDPGVLHREMARLSRSAHHIVWVNPLLATEDFAPTAGGMATALLFVDDFLAGNSLAALDEVVAAIGKS</sequence>
<dbReference type="EMBL" id="CAFBPQ010000046">
    <property type="protein sequence ID" value="CAB5029733.1"/>
    <property type="molecule type" value="Genomic_DNA"/>
</dbReference>
<dbReference type="AlphaFoldDB" id="A0A6J7RLE3"/>
<gene>
    <name evidence="1" type="ORF">UFOPK3605_01439</name>
    <name evidence="2" type="ORF">UFOPK3897_00994</name>
    <name evidence="3" type="ORF">UFOPK4121_01249</name>
</gene>
<name>A0A6J7RLE3_9ZZZZ</name>
<evidence type="ECO:0000313" key="3">
    <source>
        <dbReference type="EMBL" id="CAB5029733.1"/>
    </source>
</evidence>
<dbReference type="EMBL" id="CAFBMM010000102">
    <property type="protein sequence ID" value="CAB4916494.1"/>
    <property type="molecule type" value="Genomic_DNA"/>
</dbReference>
<dbReference type="InterPro" id="IPR011195">
    <property type="entry name" value="UCP010256"/>
</dbReference>
<accession>A0A6J7RLE3</accession>
<evidence type="ECO:0000313" key="1">
    <source>
        <dbReference type="EMBL" id="CAB4916494.1"/>
    </source>
</evidence>
<dbReference type="Gene3D" id="3.40.50.410">
    <property type="entry name" value="von Willebrand factor, type A domain"/>
    <property type="match status" value="1"/>
</dbReference>
<dbReference type="PIRSF" id="PIRSF010256">
    <property type="entry name" value="CoxE_vWa"/>
    <property type="match status" value="1"/>
</dbReference>
<dbReference type="InterPro" id="IPR008912">
    <property type="entry name" value="Uncharacterised_CoxE"/>
</dbReference>
<dbReference type="Pfam" id="PF05762">
    <property type="entry name" value="VWA_CoxE"/>
    <property type="match status" value="1"/>
</dbReference>
<evidence type="ECO:0000313" key="2">
    <source>
        <dbReference type="EMBL" id="CAB4979034.1"/>
    </source>
</evidence>